<evidence type="ECO:0000256" key="2">
    <source>
        <dbReference type="SAM" id="Phobius"/>
    </source>
</evidence>
<accession>A0ABC8LZF4</accession>
<evidence type="ECO:0000313" key="3">
    <source>
        <dbReference type="EMBL" id="CAH8389296.1"/>
    </source>
</evidence>
<keyword evidence="2" id="KW-0472">Membrane</keyword>
<protein>
    <submittedName>
        <fullName evidence="3">Uncharacterized protein</fullName>
    </submittedName>
</protein>
<evidence type="ECO:0000313" key="4">
    <source>
        <dbReference type="Proteomes" id="UP001642260"/>
    </source>
</evidence>
<reference evidence="3 4" key="1">
    <citation type="submission" date="2022-03" db="EMBL/GenBank/DDBJ databases">
        <authorList>
            <person name="Macdonald S."/>
            <person name="Ahmed S."/>
            <person name="Newling K."/>
        </authorList>
    </citation>
    <scope>NUCLEOTIDE SEQUENCE [LARGE SCALE GENOMIC DNA]</scope>
</reference>
<keyword evidence="4" id="KW-1185">Reference proteome</keyword>
<dbReference type="EMBL" id="CAKOAT010830709">
    <property type="protein sequence ID" value="CAH8389296.1"/>
    <property type="molecule type" value="Genomic_DNA"/>
</dbReference>
<keyword evidence="2" id="KW-1133">Transmembrane helix</keyword>
<proteinExistence type="predicted"/>
<sequence>MGKENQLEAANRGVNDHNCPPVKNEELAVEALYSTHSDSGLPTCRVCHSAESDKRGDAALGITPPVLEARKSNADQTSGDVSEAEEKSCYIDIEMGIKQHQDALIELGFYLLLVYSLLLWSGSLLLVLIRKLLGVEFIYFLVVYVL</sequence>
<organism evidence="3 4">
    <name type="scientific">Eruca vesicaria subsp. sativa</name>
    <name type="common">Garden rocket</name>
    <name type="synonym">Eruca sativa</name>
    <dbReference type="NCBI Taxonomy" id="29727"/>
    <lineage>
        <taxon>Eukaryota</taxon>
        <taxon>Viridiplantae</taxon>
        <taxon>Streptophyta</taxon>
        <taxon>Embryophyta</taxon>
        <taxon>Tracheophyta</taxon>
        <taxon>Spermatophyta</taxon>
        <taxon>Magnoliopsida</taxon>
        <taxon>eudicotyledons</taxon>
        <taxon>Gunneridae</taxon>
        <taxon>Pentapetalae</taxon>
        <taxon>rosids</taxon>
        <taxon>malvids</taxon>
        <taxon>Brassicales</taxon>
        <taxon>Brassicaceae</taxon>
        <taxon>Brassiceae</taxon>
        <taxon>Eruca</taxon>
    </lineage>
</organism>
<dbReference type="AlphaFoldDB" id="A0ABC8LZF4"/>
<feature type="transmembrane region" description="Helical" evidence="2">
    <location>
        <begin position="107"/>
        <end position="129"/>
    </location>
</feature>
<dbReference type="Proteomes" id="UP001642260">
    <property type="component" value="Unassembled WGS sequence"/>
</dbReference>
<comment type="caution">
    <text evidence="3">The sequence shown here is derived from an EMBL/GenBank/DDBJ whole genome shotgun (WGS) entry which is preliminary data.</text>
</comment>
<name>A0ABC8LZF4_ERUVS</name>
<feature type="region of interest" description="Disordered" evidence="1">
    <location>
        <begin position="1"/>
        <end position="21"/>
    </location>
</feature>
<evidence type="ECO:0000256" key="1">
    <source>
        <dbReference type="SAM" id="MobiDB-lite"/>
    </source>
</evidence>
<keyword evidence="2" id="KW-0812">Transmembrane</keyword>
<gene>
    <name evidence="3" type="ORF">ERUC_LOCUS41779</name>
</gene>